<dbReference type="AlphaFoldDB" id="A0A7J7YRV3"/>
<organism evidence="1 2">
    <name type="scientific">Rhinolophus ferrumequinum</name>
    <name type="common">Greater horseshoe bat</name>
    <dbReference type="NCBI Taxonomy" id="59479"/>
    <lineage>
        <taxon>Eukaryota</taxon>
        <taxon>Metazoa</taxon>
        <taxon>Chordata</taxon>
        <taxon>Craniata</taxon>
        <taxon>Vertebrata</taxon>
        <taxon>Euteleostomi</taxon>
        <taxon>Mammalia</taxon>
        <taxon>Eutheria</taxon>
        <taxon>Laurasiatheria</taxon>
        <taxon>Chiroptera</taxon>
        <taxon>Yinpterochiroptera</taxon>
        <taxon>Rhinolophoidea</taxon>
        <taxon>Rhinolophidae</taxon>
        <taxon>Rhinolophinae</taxon>
        <taxon>Rhinolophus</taxon>
    </lineage>
</organism>
<reference evidence="1 2" key="1">
    <citation type="journal article" date="2020" name="Nature">
        <title>Six reference-quality genomes reveal evolution of bat adaptations.</title>
        <authorList>
            <person name="Jebb D."/>
            <person name="Huang Z."/>
            <person name="Pippel M."/>
            <person name="Hughes G.M."/>
            <person name="Lavrichenko K."/>
            <person name="Devanna P."/>
            <person name="Winkler S."/>
            <person name="Jermiin L.S."/>
            <person name="Skirmuntt E.C."/>
            <person name="Katzourakis A."/>
            <person name="Burkitt-Gray L."/>
            <person name="Ray D.A."/>
            <person name="Sullivan K.A.M."/>
            <person name="Roscito J.G."/>
            <person name="Kirilenko B.M."/>
            <person name="Davalos L.M."/>
            <person name="Corthals A.P."/>
            <person name="Power M.L."/>
            <person name="Jones G."/>
            <person name="Ransome R.D."/>
            <person name="Dechmann D.K.N."/>
            <person name="Locatelli A.G."/>
            <person name="Puechmaille S.J."/>
            <person name="Fedrigo O."/>
            <person name="Jarvis E.D."/>
            <person name="Hiller M."/>
            <person name="Vernes S.C."/>
            <person name="Myers E.W."/>
            <person name="Teeling E.C."/>
        </authorList>
    </citation>
    <scope>NUCLEOTIDE SEQUENCE [LARGE SCALE GENOMIC DNA]</scope>
    <source>
        <strain evidence="1">MRhiFer1</strain>
        <tissue evidence="1">Lung</tissue>
    </source>
</reference>
<gene>
    <name evidence="1" type="ORF">mRhiFer1_009878</name>
</gene>
<comment type="caution">
    <text evidence="1">The sequence shown here is derived from an EMBL/GenBank/DDBJ whole genome shotgun (WGS) entry which is preliminary data.</text>
</comment>
<accession>A0A7J7YRV3</accession>
<dbReference type="EMBL" id="JACAGC010000005">
    <property type="protein sequence ID" value="KAF6364757.1"/>
    <property type="molecule type" value="Genomic_DNA"/>
</dbReference>
<evidence type="ECO:0000313" key="1">
    <source>
        <dbReference type="EMBL" id="KAF6364757.1"/>
    </source>
</evidence>
<proteinExistence type="predicted"/>
<protein>
    <submittedName>
        <fullName evidence="1">Uncharacterized protein</fullName>
    </submittedName>
</protein>
<sequence>MTETGAPGVSPKKAADRWCDKQLRCSRSRPICAGGPAHLPPHSANPHPKNRIYASLALPWARLHRPRLWTGEPPPAARSKALTFLNPPDSLSLIISPQALKVESELIYINFKQFKYERPFL</sequence>
<name>A0A7J7YRV3_RHIFE</name>
<evidence type="ECO:0000313" key="2">
    <source>
        <dbReference type="Proteomes" id="UP000585614"/>
    </source>
</evidence>
<dbReference type="Proteomes" id="UP000585614">
    <property type="component" value="Unassembled WGS sequence"/>
</dbReference>